<evidence type="ECO:0000313" key="6">
    <source>
        <dbReference type="Proteomes" id="UP000277890"/>
    </source>
</evidence>
<dbReference type="Gene3D" id="3.30.2400.10">
    <property type="entry name" value="Major capsid protein gp5"/>
    <property type="match status" value="1"/>
</dbReference>
<comment type="subcellular location">
    <subcellularLocation>
        <location evidence="1">Virion</location>
    </subcellularLocation>
</comment>
<organism evidence="4 6">
    <name type="scientific">Streptococcus cristatus</name>
    <dbReference type="NCBI Taxonomy" id="45634"/>
    <lineage>
        <taxon>Bacteria</taxon>
        <taxon>Bacillati</taxon>
        <taxon>Bacillota</taxon>
        <taxon>Bacilli</taxon>
        <taxon>Lactobacillales</taxon>
        <taxon>Streptococcaceae</taxon>
        <taxon>Streptococcus</taxon>
    </lineage>
</organism>
<gene>
    <name evidence="5" type="ORF">D8790_03620</name>
    <name evidence="4" type="ORF">D8794_03020</name>
</gene>
<dbReference type="NCBIfam" id="TIGR01554">
    <property type="entry name" value="major_cap_HK97"/>
    <property type="match status" value="1"/>
</dbReference>
<reference evidence="6 7" key="1">
    <citation type="submission" date="2018-11" db="EMBL/GenBank/DDBJ databases">
        <title>Species Designations Belie Phenotypic and Genotypic Heterogeneity in Oral Streptococci.</title>
        <authorList>
            <person name="Velsko I."/>
        </authorList>
    </citation>
    <scope>NUCLEOTIDE SEQUENCE [LARGE SCALE GENOMIC DNA]</scope>
    <source>
        <strain evidence="4 6">A54</strain>
        <strain evidence="5 7">BCC13</strain>
    </source>
</reference>
<feature type="region of interest" description="Disordered" evidence="2">
    <location>
        <begin position="70"/>
        <end position="91"/>
    </location>
</feature>
<comment type="caution">
    <text evidence="4">The sequence shown here is derived from an EMBL/GenBank/DDBJ whole genome shotgun (WGS) entry which is preliminary data.</text>
</comment>
<sequence length="395" mass="44444">MDKILELREKRAKVWDKAKNFLDSCRDEKGMISQEDSEHYDKLEQEVVDLGKEIDRLERQERIERELSQATSAAIVSQPRTDAGGDEKTGTASTVYNQSFWKNVRQKNFFDVNNTLNIGNDGQGGYLVPDEYENRLIKALEEENFFRRLATIIKTSNGERKIPVVTGHGTAAWMDENGTYPESEETFGQVTLGAYKVGTAIKISEELIHDSVFDLESYMAEEFARRIGSKEEEAFLIGDGSGKPTGVFTTVTEGVTSTGANITFDDVMDLYHSLKSPYRKNSVWILNDSTIKALRKLKDNNGNYIWQPSVQAGVPDMILNRPYYTSSYAPEIASGQKVLAFGDFSHYWISDRQGRSFKRLNELYATSGQVGFLGSQRVDGKLVLPEAVKVLTMKG</sequence>
<dbReference type="InterPro" id="IPR054612">
    <property type="entry name" value="Phage_capsid-like_C"/>
</dbReference>
<dbReference type="InterPro" id="IPR024455">
    <property type="entry name" value="Phage_capsid"/>
</dbReference>
<dbReference type="SUPFAM" id="SSF56563">
    <property type="entry name" value="Major capsid protein gp5"/>
    <property type="match status" value="1"/>
</dbReference>
<dbReference type="AlphaFoldDB" id="A0A3R9KPB1"/>
<proteinExistence type="predicted"/>
<dbReference type="Pfam" id="PF05065">
    <property type="entry name" value="Phage_capsid"/>
    <property type="match status" value="1"/>
</dbReference>
<dbReference type="Proteomes" id="UP000278843">
    <property type="component" value="Unassembled WGS sequence"/>
</dbReference>
<dbReference type="Proteomes" id="UP000277890">
    <property type="component" value="Unassembled WGS sequence"/>
</dbReference>
<dbReference type="Gene3D" id="3.30.2320.10">
    <property type="entry name" value="hypothetical protein PF0899 domain"/>
    <property type="match status" value="1"/>
</dbReference>
<feature type="domain" description="Phage capsid-like C-terminal" evidence="3">
    <location>
        <begin position="124"/>
        <end position="392"/>
    </location>
</feature>
<accession>A0A3R9KPB1</accession>
<evidence type="ECO:0000256" key="2">
    <source>
        <dbReference type="SAM" id="MobiDB-lite"/>
    </source>
</evidence>
<name>A0A3R9KPB1_STRCR</name>
<feature type="compositionally biased region" description="Polar residues" evidence="2">
    <location>
        <begin position="70"/>
        <end position="80"/>
    </location>
</feature>
<dbReference type="EMBL" id="RJPU01000002">
    <property type="protein sequence ID" value="RSJ95997.1"/>
    <property type="molecule type" value="Genomic_DNA"/>
</dbReference>
<dbReference type="EMBL" id="RJPQ01000002">
    <property type="protein sequence ID" value="RSJ87209.1"/>
    <property type="molecule type" value="Genomic_DNA"/>
</dbReference>
<evidence type="ECO:0000313" key="5">
    <source>
        <dbReference type="EMBL" id="RSJ95997.1"/>
    </source>
</evidence>
<dbReference type="RefSeq" id="WP_011184686.1">
    <property type="nucleotide sequence ID" value="NZ_LBCU01000005.1"/>
</dbReference>
<evidence type="ECO:0000256" key="1">
    <source>
        <dbReference type="ARBA" id="ARBA00004328"/>
    </source>
</evidence>
<evidence type="ECO:0000259" key="3">
    <source>
        <dbReference type="Pfam" id="PF05065"/>
    </source>
</evidence>
<evidence type="ECO:0000313" key="7">
    <source>
        <dbReference type="Proteomes" id="UP000278843"/>
    </source>
</evidence>
<protein>
    <submittedName>
        <fullName evidence="4">Phage capsid family protein</fullName>
    </submittedName>
</protein>
<evidence type="ECO:0000313" key="4">
    <source>
        <dbReference type="EMBL" id="RSJ87209.1"/>
    </source>
</evidence>